<dbReference type="PANTHER" id="PTHR11685">
    <property type="entry name" value="RBR FAMILY RING FINGER AND IBR DOMAIN-CONTAINING"/>
    <property type="match status" value="1"/>
</dbReference>
<evidence type="ECO:0000259" key="10">
    <source>
        <dbReference type="PROSITE" id="PS51873"/>
    </source>
</evidence>
<reference evidence="11" key="1">
    <citation type="submission" date="2023-08" db="EMBL/GenBank/DDBJ databases">
        <title>Black Yeasts Isolated from many extreme environments.</title>
        <authorList>
            <person name="Coleine C."/>
            <person name="Stajich J.E."/>
            <person name="Selbmann L."/>
        </authorList>
    </citation>
    <scope>NUCLEOTIDE SEQUENCE</scope>
    <source>
        <strain evidence="11">CCFEE 5810</strain>
    </source>
</reference>
<dbReference type="InterPro" id="IPR002867">
    <property type="entry name" value="IBR_dom"/>
</dbReference>
<keyword evidence="6" id="KW-0863">Zinc-finger</keyword>
<feature type="coiled-coil region" evidence="9">
    <location>
        <begin position="150"/>
        <end position="184"/>
    </location>
</feature>
<protein>
    <recommendedName>
        <fullName evidence="2">RBR-type E3 ubiquitin transferase</fullName>
        <ecNumber evidence="2">2.3.2.31</ecNumber>
    </recommendedName>
</protein>
<evidence type="ECO:0000256" key="4">
    <source>
        <dbReference type="ARBA" id="ARBA00022723"/>
    </source>
</evidence>
<evidence type="ECO:0000256" key="3">
    <source>
        <dbReference type="ARBA" id="ARBA00022679"/>
    </source>
</evidence>
<dbReference type="EC" id="2.3.2.31" evidence="2"/>
<feature type="domain" description="RING-type" evidence="10">
    <location>
        <begin position="1"/>
        <end position="138"/>
    </location>
</feature>
<gene>
    <name evidence="11" type="ORF">LTR97_004771</name>
</gene>
<dbReference type="SUPFAM" id="SSF57850">
    <property type="entry name" value="RING/U-box"/>
    <property type="match status" value="1"/>
</dbReference>
<proteinExistence type="predicted"/>
<name>A0AAN7ZUL1_9PEZI</name>
<evidence type="ECO:0000313" key="11">
    <source>
        <dbReference type="EMBL" id="KAK5701953.1"/>
    </source>
</evidence>
<evidence type="ECO:0000313" key="12">
    <source>
        <dbReference type="Proteomes" id="UP001310594"/>
    </source>
</evidence>
<accession>A0AAN7ZUL1</accession>
<dbReference type="EMBL" id="JAVRQU010000006">
    <property type="protein sequence ID" value="KAK5701953.1"/>
    <property type="molecule type" value="Genomic_DNA"/>
</dbReference>
<comment type="caution">
    <text evidence="11">The sequence shown here is derived from an EMBL/GenBank/DDBJ whole genome shotgun (WGS) entry which is preliminary data.</text>
</comment>
<keyword evidence="7" id="KW-0833">Ubl conjugation pathway</keyword>
<dbReference type="CDD" id="cd22584">
    <property type="entry name" value="Rcat_RBR_unk"/>
    <property type="match status" value="1"/>
</dbReference>
<dbReference type="PROSITE" id="PS51873">
    <property type="entry name" value="TRIAD"/>
    <property type="match status" value="1"/>
</dbReference>
<keyword evidence="5" id="KW-0677">Repeat</keyword>
<dbReference type="GO" id="GO:0008270">
    <property type="term" value="F:zinc ion binding"/>
    <property type="evidence" value="ECO:0007669"/>
    <property type="project" value="UniProtKB-KW"/>
</dbReference>
<dbReference type="GO" id="GO:0016567">
    <property type="term" value="P:protein ubiquitination"/>
    <property type="evidence" value="ECO:0007669"/>
    <property type="project" value="InterPro"/>
</dbReference>
<dbReference type="GO" id="GO:0061630">
    <property type="term" value="F:ubiquitin protein ligase activity"/>
    <property type="evidence" value="ECO:0007669"/>
    <property type="project" value="UniProtKB-EC"/>
</dbReference>
<comment type="catalytic activity">
    <reaction evidence="1">
        <text>[E2 ubiquitin-conjugating enzyme]-S-ubiquitinyl-L-cysteine + [acceptor protein]-L-lysine = [E2 ubiquitin-conjugating enzyme]-L-cysteine + [acceptor protein]-N(6)-ubiquitinyl-L-lysine.</text>
        <dbReference type="EC" id="2.3.2.31"/>
    </reaction>
</comment>
<evidence type="ECO:0000256" key="8">
    <source>
        <dbReference type="ARBA" id="ARBA00022833"/>
    </source>
</evidence>
<organism evidence="11 12">
    <name type="scientific">Elasticomyces elasticus</name>
    <dbReference type="NCBI Taxonomy" id="574655"/>
    <lineage>
        <taxon>Eukaryota</taxon>
        <taxon>Fungi</taxon>
        <taxon>Dikarya</taxon>
        <taxon>Ascomycota</taxon>
        <taxon>Pezizomycotina</taxon>
        <taxon>Dothideomycetes</taxon>
        <taxon>Dothideomycetidae</taxon>
        <taxon>Mycosphaerellales</taxon>
        <taxon>Teratosphaeriaceae</taxon>
        <taxon>Elasticomyces</taxon>
    </lineage>
</organism>
<dbReference type="Proteomes" id="UP001310594">
    <property type="component" value="Unassembled WGS sequence"/>
</dbReference>
<evidence type="ECO:0000256" key="2">
    <source>
        <dbReference type="ARBA" id="ARBA00012251"/>
    </source>
</evidence>
<dbReference type="InterPro" id="IPR044066">
    <property type="entry name" value="TRIAD_supradom"/>
</dbReference>
<keyword evidence="3" id="KW-0808">Transferase</keyword>
<evidence type="ECO:0000256" key="7">
    <source>
        <dbReference type="ARBA" id="ARBA00022786"/>
    </source>
</evidence>
<keyword evidence="9" id="KW-0175">Coiled coil</keyword>
<keyword evidence="8" id="KW-0862">Zinc</keyword>
<evidence type="ECO:0000256" key="6">
    <source>
        <dbReference type="ARBA" id="ARBA00022771"/>
    </source>
</evidence>
<sequence>MPWDLVSDFLSQQIRDAFQAKQVEWETQDRTYCHVPDCSRFIKPDDYVGDIAPCPNPDCLLNTCIKCKAAHHGGACKDDEDTKIFKAKAKEEGYQQCCGCGRMVELNTGCNHMTCPCGAQFCYVCGAKWKTCECPQWNEERLIERAQAHVDNAGIQARNALERAAQLNRAAQDLRDNHECEHNQRWTRMTTGSLRCEECMYTQHRFVDECNRCHLRACYRCRTNRL</sequence>
<evidence type="ECO:0000256" key="1">
    <source>
        <dbReference type="ARBA" id="ARBA00001798"/>
    </source>
</evidence>
<dbReference type="Pfam" id="PF01485">
    <property type="entry name" value="IBR"/>
    <property type="match status" value="2"/>
</dbReference>
<keyword evidence="4" id="KW-0479">Metal-binding</keyword>
<dbReference type="InterPro" id="IPR031127">
    <property type="entry name" value="E3_UB_ligase_RBR"/>
</dbReference>
<evidence type="ECO:0000256" key="5">
    <source>
        <dbReference type="ARBA" id="ARBA00022737"/>
    </source>
</evidence>
<dbReference type="Gene3D" id="1.20.120.1750">
    <property type="match status" value="1"/>
</dbReference>
<dbReference type="AlphaFoldDB" id="A0AAN7ZUL1"/>
<evidence type="ECO:0000256" key="9">
    <source>
        <dbReference type="SAM" id="Coils"/>
    </source>
</evidence>